<dbReference type="PANTHER" id="PTHR14503">
    <property type="entry name" value="MITOCHONDRIAL RIBOSOMAL PROTEIN 34 FAMILY MEMBER"/>
    <property type="match status" value="1"/>
</dbReference>
<evidence type="ECO:0000256" key="1">
    <source>
        <dbReference type="ARBA" id="ARBA00010111"/>
    </source>
</evidence>
<dbReference type="GO" id="GO:0003735">
    <property type="term" value="F:structural constituent of ribosome"/>
    <property type="evidence" value="ECO:0007669"/>
    <property type="project" value="InterPro"/>
</dbReference>
<dbReference type="HAMAP" id="MF_00391">
    <property type="entry name" value="Ribosomal_bL34"/>
    <property type="match status" value="1"/>
</dbReference>
<keyword evidence="6" id="KW-1185">Reference proteome</keyword>
<dbReference type="GO" id="GO:0005762">
    <property type="term" value="C:mitochondrial large ribosomal subunit"/>
    <property type="evidence" value="ECO:0007669"/>
    <property type="project" value="TreeGrafter"/>
</dbReference>
<dbReference type="Gene3D" id="1.10.287.3980">
    <property type="match status" value="1"/>
</dbReference>
<dbReference type="Pfam" id="PF00468">
    <property type="entry name" value="Ribosomal_L34"/>
    <property type="match status" value="1"/>
</dbReference>
<keyword evidence="3" id="KW-0687">Ribonucleoprotein</keyword>
<dbReference type="OrthoDB" id="431691at2759"/>
<evidence type="ECO:0000256" key="2">
    <source>
        <dbReference type="ARBA" id="ARBA00022980"/>
    </source>
</evidence>
<evidence type="ECO:0000256" key="4">
    <source>
        <dbReference type="ARBA" id="ARBA00035274"/>
    </source>
</evidence>
<dbReference type="InterPro" id="IPR000271">
    <property type="entry name" value="Ribosomal_bL34"/>
</dbReference>
<gene>
    <name evidence="5" type="ORF">EV356DRAFT_171107</name>
</gene>
<dbReference type="AlphaFoldDB" id="A0A6A6HMY4"/>
<dbReference type="GO" id="GO:0006412">
    <property type="term" value="P:translation"/>
    <property type="evidence" value="ECO:0007669"/>
    <property type="project" value="InterPro"/>
</dbReference>
<name>A0A6A6HMY4_VIRVR</name>
<keyword evidence="2" id="KW-0689">Ribosomal protein</keyword>
<dbReference type="Proteomes" id="UP000800092">
    <property type="component" value="Unassembled WGS sequence"/>
</dbReference>
<dbReference type="EMBL" id="ML991773">
    <property type="protein sequence ID" value="KAF2239351.1"/>
    <property type="molecule type" value="Genomic_DNA"/>
</dbReference>
<protein>
    <recommendedName>
        <fullName evidence="4">Large ribosomal subunit protein bL34m</fullName>
    </recommendedName>
</protein>
<reference evidence="5" key="1">
    <citation type="journal article" date="2020" name="Stud. Mycol.">
        <title>101 Dothideomycetes genomes: a test case for predicting lifestyles and emergence of pathogens.</title>
        <authorList>
            <person name="Haridas S."/>
            <person name="Albert R."/>
            <person name="Binder M."/>
            <person name="Bloem J."/>
            <person name="Labutti K."/>
            <person name="Salamov A."/>
            <person name="Andreopoulos B."/>
            <person name="Baker S."/>
            <person name="Barry K."/>
            <person name="Bills G."/>
            <person name="Bluhm B."/>
            <person name="Cannon C."/>
            <person name="Castanera R."/>
            <person name="Culley D."/>
            <person name="Daum C."/>
            <person name="Ezra D."/>
            <person name="Gonzalez J."/>
            <person name="Henrissat B."/>
            <person name="Kuo A."/>
            <person name="Liang C."/>
            <person name="Lipzen A."/>
            <person name="Lutzoni F."/>
            <person name="Magnuson J."/>
            <person name="Mondo S."/>
            <person name="Nolan M."/>
            <person name="Ohm R."/>
            <person name="Pangilinan J."/>
            <person name="Park H.-J."/>
            <person name="Ramirez L."/>
            <person name="Alfaro M."/>
            <person name="Sun H."/>
            <person name="Tritt A."/>
            <person name="Yoshinaga Y."/>
            <person name="Zwiers L.-H."/>
            <person name="Turgeon B."/>
            <person name="Goodwin S."/>
            <person name="Spatafora J."/>
            <person name="Crous P."/>
            <person name="Grigoriev I."/>
        </authorList>
    </citation>
    <scope>NUCLEOTIDE SEQUENCE</scope>
    <source>
        <strain evidence="5">Tuck. ex Michener</strain>
    </source>
</reference>
<sequence>MLCTRCLRRASRPRIHVAHLHRARASNSSISLLSRQFSQISLRRPQTVSNSSELTFARPSLLSSLLIRTFSSTPTLSGPRNTFNPSHFVRKRRHGFLSRLRTKNGRKILKRRRLKRRTTLSH</sequence>
<comment type="similarity">
    <text evidence="1">Belongs to the bacterial ribosomal protein bL34 family.</text>
</comment>
<evidence type="ECO:0000313" key="5">
    <source>
        <dbReference type="EMBL" id="KAF2239351.1"/>
    </source>
</evidence>
<evidence type="ECO:0000313" key="6">
    <source>
        <dbReference type="Proteomes" id="UP000800092"/>
    </source>
</evidence>
<dbReference type="NCBIfam" id="TIGR01030">
    <property type="entry name" value="rpmH_bact"/>
    <property type="match status" value="1"/>
</dbReference>
<proteinExistence type="inferred from homology"/>
<evidence type="ECO:0000256" key="3">
    <source>
        <dbReference type="ARBA" id="ARBA00023274"/>
    </source>
</evidence>
<dbReference type="PANTHER" id="PTHR14503:SF4">
    <property type="entry name" value="LARGE RIBOSOMAL SUBUNIT PROTEIN BL34M"/>
    <property type="match status" value="1"/>
</dbReference>
<accession>A0A6A6HMY4</accession>
<dbReference type="FunFam" id="1.10.287.3980:FF:000001">
    <property type="entry name" value="Mitochondrial ribosomal protein L34"/>
    <property type="match status" value="1"/>
</dbReference>
<organism evidence="5 6">
    <name type="scientific">Viridothelium virens</name>
    <name type="common">Speckled blister lichen</name>
    <name type="synonym">Trypethelium virens</name>
    <dbReference type="NCBI Taxonomy" id="1048519"/>
    <lineage>
        <taxon>Eukaryota</taxon>
        <taxon>Fungi</taxon>
        <taxon>Dikarya</taxon>
        <taxon>Ascomycota</taxon>
        <taxon>Pezizomycotina</taxon>
        <taxon>Dothideomycetes</taxon>
        <taxon>Dothideomycetes incertae sedis</taxon>
        <taxon>Trypetheliales</taxon>
        <taxon>Trypetheliaceae</taxon>
        <taxon>Viridothelium</taxon>
    </lineage>
</organism>